<keyword evidence="2" id="KW-1185">Reference proteome</keyword>
<gene>
    <name evidence="1" type="ORF">ISF_07485</name>
</gene>
<reference evidence="1 2" key="1">
    <citation type="journal article" date="2016" name="Genome Biol. Evol.">
        <title>Divergent and convergent evolution of fungal pathogenicity.</title>
        <authorList>
            <person name="Shang Y."/>
            <person name="Xiao G."/>
            <person name="Zheng P."/>
            <person name="Cen K."/>
            <person name="Zhan S."/>
            <person name="Wang C."/>
        </authorList>
    </citation>
    <scope>NUCLEOTIDE SEQUENCE [LARGE SCALE GENOMIC DNA]</scope>
    <source>
        <strain evidence="1 2">ARSEF 2679</strain>
    </source>
</reference>
<name>A0A167P971_CORFA</name>
<dbReference type="RefSeq" id="XP_018701684.1">
    <property type="nucleotide sequence ID" value="XM_018851088.1"/>
</dbReference>
<evidence type="ECO:0000313" key="1">
    <source>
        <dbReference type="EMBL" id="OAA56417.1"/>
    </source>
</evidence>
<dbReference type="Proteomes" id="UP000076744">
    <property type="component" value="Unassembled WGS sequence"/>
</dbReference>
<proteinExistence type="predicted"/>
<organism evidence="1 2">
    <name type="scientific">Cordyceps fumosorosea (strain ARSEF 2679)</name>
    <name type="common">Isaria fumosorosea</name>
    <dbReference type="NCBI Taxonomy" id="1081104"/>
    <lineage>
        <taxon>Eukaryota</taxon>
        <taxon>Fungi</taxon>
        <taxon>Dikarya</taxon>
        <taxon>Ascomycota</taxon>
        <taxon>Pezizomycotina</taxon>
        <taxon>Sordariomycetes</taxon>
        <taxon>Hypocreomycetidae</taxon>
        <taxon>Hypocreales</taxon>
        <taxon>Cordycipitaceae</taxon>
        <taxon>Cordyceps</taxon>
    </lineage>
</organism>
<comment type="caution">
    <text evidence="1">The sequence shown here is derived from an EMBL/GenBank/DDBJ whole genome shotgun (WGS) entry which is preliminary data.</text>
</comment>
<protein>
    <submittedName>
        <fullName evidence="1">Uncharacterized protein</fullName>
    </submittedName>
</protein>
<accession>A0A167P971</accession>
<dbReference type="EMBL" id="AZHB01000022">
    <property type="protein sequence ID" value="OAA56417.1"/>
    <property type="molecule type" value="Genomic_DNA"/>
</dbReference>
<dbReference type="AlphaFoldDB" id="A0A167P971"/>
<evidence type="ECO:0000313" key="2">
    <source>
        <dbReference type="Proteomes" id="UP000076744"/>
    </source>
</evidence>
<dbReference type="GeneID" id="30023777"/>
<sequence length="114" mass="12275">MVVSAGAKKVNFVGLGSGPEVQSVDSATDGHDSDVPVALSNPIRNMIQRGDQSPSVHVLETSQRVHRLSVLVLARQWHRDQPSLGGPEMTLQDCPAIDGCGTFRGLRMTVTHVY</sequence>